<name>Q592S7_LYMST</name>
<reference evidence="2" key="1">
    <citation type="submission" date="2004-03" db="EMBL/GenBank/DDBJ databases">
        <title>A genome-wide screening approach for membrane-targeted gene products.</title>
        <authorList>
            <person name="Jaaro H."/>
            <person name="Levy Z."/>
            <person name="Fainzilber M."/>
        </authorList>
    </citation>
    <scope>NUCLEOTIDE SEQUENCE</scope>
    <source>
        <tissue evidence="2">CNS</tissue>
    </source>
</reference>
<keyword evidence="1" id="KW-0472">Membrane</keyword>
<proteinExistence type="evidence at transcript level"/>
<dbReference type="AlphaFoldDB" id="Q592S7"/>
<feature type="non-terminal residue" evidence="2">
    <location>
        <position position="92"/>
    </location>
</feature>
<feature type="non-terminal residue" evidence="2">
    <location>
        <position position="1"/>
    </location>
</feature>
<feature type="transmembrane region" description="Helical" evidence="1">
    <location>
        <begin position="6"/>
        <end position="24"/>
    </location>
</feature>
<keyword evidence="1" id="KW-0812">Transmembrane</keyword>
<evidence type="ECO:0000313" key="2">
    <source>
        <dbReference type="EMBL" id="AAS86712.1"/>
    </source>
</evidence>
<accession>Q592S7</accession>
<sequence>TPSFLFGLIVLLPITAVICIILIRRKWNMMHNSRHHLKFSTRLKNIIFRKTKDVKKRNYTIAPESGYTDLKLVESNSTLTDTSSQQDNDNGP</sequence>
<protein>
    <submittedName>
        <fullName evidence="2">Uncharacterized protein</fullName>
    </submittedName>
</protein>
<organism evidence="2">
    <name type="scientific">Lymnaea stagnalis</name>
    <name type="common">Great pond snail</name>
    <name type="synonym">Helix stagnalis</name>
    <dbReference type="NCBI Taxonomy" id="6523"/>
    <lineage>
        <taxon>Eukaryota</taxon>
        <taxon>Metazoa</taxon>
        <taxon>Spiralia</taxon>
        <taxon>Lophotrochozoa</taxon>
        <taxon>Mollusca</taxon>
        <taxon>Gastropoda</taxon>
        <taxon>Heterobranchia</taxon>
        <taxon>Euthyneura</taxon>
        <taxon>Panpulmonata</taxon>
        <taxon>Hygrophila</taxon>
        <taxon>Lymnaeoidea</taxon>
        <taxon>Lymnaeidae</taxon>
        <taxon>Lymnaea</taxon>
    </lineage>
</organism>
<dbReference type="EMBL" id="AY577387">
    <property type="protein sequence ID" value="AAS86712.1"/>
    <property type="molecule type" value="mRNA"/>
</dbReference>
<keyword evidence="1" id="KW-1133">Transmembrane helix</keyword>
<evidence type="ECO:0000256" key="1">
    <source>
        <dbReference type="SAM" id="Phobius"/>
    </source>
</evidence>